<organism evidence="2 3">
    <name type="scientific">Peptoniphilus ovalis</name>
    <dbReference type="NCBI Taxonomy" id="2841503"/>
    <lineage>
        <taxon>Bacteria</taxon>
        <taxon>Bacillati</taxon>
        <taxon>Bacillota</taxon>
        <taxon>Tissierellia</taxon>
        <taxon>Tissierellales</taxon>
        <taxon>Peptoniphilaceae</taxon>
        <taxon>Peptoniphilus</taxon>
    </lineage>
</organism>
<dbReference type="GO" id="GO:0016301">
    <property type="term" value="F:kinase activity"/>
    <property type="evidence" value="ECO:0007669"/>
    <property type="project" value="UniProtKB-KW"/>
</dbReference>
<accession>A0ABS6FJN5</accession>
<feature type="binding site" evidence="1">
    <location>
        <position position="56"/>
    </location>
    <ligand>
        <name>NAD(+)</name>
        <dbReference type="ChEBI" id="CHEBI:57540"/>
    </ligand>
</feature>
<dbReference type="Proteomes" id="UP000783742">
    <property type="component" value="Unassembled WGS sequence"/>
</dbReference>
<keyword evidence="1" id="KW-0067">ATP-binding</keyword>
<dbReference type="RefSeq" id="WP_216550004.1">
    <property type="nucleotide sequence ID" value="NZ_JAHLQO010000007.1"/>
</dbReference>
<dbReference type="Pfam" id="PF01513">
    <property type="entry name" value="NAD_kinase"/>
    <property type="match status" value="1"/>
</dbReference>
<feature type="binding site" evidence="1">
    <location>
        <begin position="124"/>
        <end position="125"/>
    </location>
    <ligand>
        <name>NAD(+)</name>
        <dbReference type="ChEBI" id="CHEBI:57540"/>
    </ligand>
</feature>
<dbReference type="EC" id="2.7.1.23" evidence="1"/>
<feature type="active site" description="Proton acceptor" evidence="1">
    <location>
        <position position="51"/>
    </location>
</feature>
<feature type="binding site" evidence="1">
    <location>
        <begin position="51"/>
        <end position="52"/>
    </location>
    <ligand>
        <name>NAD(+)</name>
        <dbReference type="ChEBI" id="CHEBI:57540"/>
    </ligand>
</feature>
<keyword evidence="1" id="KW-0963">Cytoplasm</keyword>
<gene>
    <name evidence="1" type="primary">nadK</name>
    <name evidence="2" type="ORF">KQI68_10095</name>
</gene>
<dbReference type="InterPro" id="IPR002504">
    <property type="entry name" value="NADK"/>
</dbReference>
<keyword evidence="1" id="KW-0521">NADP</keyword>
<feature type="binding site" evidence="1">
    <location>
        <position position="153"/>
    </location>
    <ligand>
        <name>NAD(+)</name>
        <dbReference type="ChEBI" id="CHEBI:57540"/>
    </ligand>
</feature>
<keyword evidence="3" id="KW-1185">Reference proteome</keyword>
<feature type="binding site" evidence="1">
    <location>
        <begin position="164"/>
        <end position="169"/>
    </location>
    <ligand>
        <name>NAD(+)</name>
        <dbReference type="ChEBI" id="CHEBI:57540"/>
    </ligand>
</feature>
<sequence length="267" mass="30146">MSRPIINILSNANFESKKTASTLHKELSNNGFEPFNGFNKNAKLTICIGGDGSFIKAVHKNDFPEMPFVGINTGHLGFYQEIKPDEIEKFVLDYKNENYKINDIKLIRSDIYTKNKTYKMYSINEVVLKAAHSKTIHMNVFIDRNHVEKFSGDGILVCTPSGSTAYNMSSGGAIIYPSIHVLQMTPISPVSSSAYRSLTKSVVVPGSHTISLVIEKRYKDSNLLLVDGSEYFFNNLHRVNVRLSNKVIKKLSFSNNSYWDNLKDKFL</sequence>
<comment type="cofactor">
    <cofactor evidence="1">
        <name>a divalent metal cation</name>
        <dbReference type="ChEBI" id="CHEBI:60240"/>
    </cofactor>
</comment>
<dbReference type="Pfam" id="PF20143">
    <property type="entry name" value="NAD_kinase_C"/>
    <property type="match status" value="1"/>
</dbReference>
<dbReference type="EMBL" id="JAHLQO010000007">
    <property type="protein sequence ID" value="MBU5670181.1"/>
    <property type="molecule type" value="Genomic_DNA"/>
</dbReference>
<comment type="similarity">
    <text evidence="1">Belongs to the NAD kinase family.</text>
</comment>
<dbReference type="PANTHER" id="PTHR20275:SF0">
    <property type="entry name" value="NAD KINASE"/>
    <property type="match status" value="1"/>
</dbReference>
<comment type="caution">
    <text evidence="1">Lacks conserved residue(s) required for the propagation of feature annotation.</text>
</comment>
<dbReference type="HAMAP" id="MF_00361">
    <property type="entry name" value="NAD_kinase"/>
    <property type="match status" value="1"/>
</dbReference>
<keyword evidence="1 2" id="KW-0418">Kinase</keyword>
<keyword evidence="1" id="KW-0808">Transferase</keyword>
<protein>
    <recommendedName>
        <fullName evidence="1">NAD kinase</fullName>
        <ecNumber evidence="1">2.7.1.23</ecNumber>
    </recommendedName>
    <alternativeName>
        <fullName evidence="1">ATP-dependent NAD kinase</fullName>
    </alternativeName>
</protein>
<name>A0ABS6FJN5_9FIRM</name>
<proteinExistence type="inferred from homology"/>
<reference evidence="2 3" key="1">
    <citation type="submission" date="2021-06" db="EMBL/GenBank/DDBJ databases">
        <authorList>
            <person name="Sun Q."/>
            <person name="Li D."/>
        </authorList>
    </citation>
    <scope>NUCLEOTIDE SEQUENCE [LARGE SCALE GENOMIC DNA]</scope>
    <source>
        <strain evidence="2 3">MSJ-1</strain>
    </source>
</reference>
<keyword evidence="1" id="KW-0547">Nucleotide-binding</keyword>
<comment type="function">
    <text evidence="1">Involved in the regulation of the intracellular balance of NAD and NADP, and is a key enzyme in the biosynthesis of NADP. Catalyzes specifically the phosphorylation on 2'-hydroxyl of the adenosine moiety of NAD to yield NADP.</text>
</comment>
<evidence type="ECO:0000256" key="1">
    <source>
        <dbReference type="HAMAP-Rule" id="MF_00361"/>
    </source>
</evidence>
<evidence type="ECO:0000313" key="3">
    <source>
        <dbReference type="Proteomes" id="UP000783742"/>
    </source>
</evidence>
<comment type="subcellular location">
    <subcellularLocation>
        <location evidence="1">Cytoplasm</location>
    </subcellularLocation>
</comment>
<dbReference type="PANTHER" id="PTHR20275">
    <property type="entry name" value="NAD KINASE"/>
    <property type="match status" value="1"/>
</dbReference>
<comment type="catalytic activity">
    <reaction evidence="1">
        <text>NAD(+) + ATP = ADP + NADP(+) + H(+)</text>
        <dbReference type="Rhea" id="RHEA:18629"/>
        <dbReference type="ChEBI" id="CHEBI:15378"/>
        <dbReference type="ChEBI" id="CHEBI:30616"/>
        <dbReference type="ChEBI" id="CHEBI:57540"/>
        <dbReference type="ChEBI" id="CHEBI:58349"/>
        <dbReference type="ChEBI" id="CHEBI:456216"/>
        <dbReference type="EC" id="2.7.1.23"/>
    </reaction>
</comment>
<keyword evidence="1" id="KW-0520">NAD</keyword>
<comment type="caution">
    <text evidence="2">The sequence shown here is derived from an EMBL/GenBank/DDBJ whole genome shotgun (WGS) entry which is preliminary data.</text>
</comment>
<evidence type="ECO:0000313" key="2">
    <source>
        <dbReference type="EMBL" id="MBU5670181.1"/>
    </source>
</evidence>